<dbReference type="AlphaFoldDB" id="K5V138"/>
<organism evidence="1 2">
    <name type="scientific">Phanerochaete carnosa (strain HHB-10118-sp)</name>
    <name type="common">White-rot fungus</name>
    <name type="synonym">Peniophora carnosa</name>
    <dbReference type="NCBI Taxonomy" id="650164"/>
    <lineage>
        <taxon>Eukaryota</taxon>
        <taxon>Fungi</taxon>
        <taxon>Dikarya</taxon>
        <taxon>Basidiomycota</taxon>
        <taxon>Agaricomycotina</taxon>
        <taxon>Agaricomycetes</taxon>
        <taxon>Polyporales</taxon>
        <taxon>Phanerochaetaceae</taxon>
        <taxon>Phanerochaete</taxon>
    </lineage>
</organism>
<dbReference type="KEGG" id="pco:PHACADRAFT_209682"/>
<dbReference type="RefSeq" id="XP_007396493.1">
    <property type="nucleotide sequence ID" value="XM_007396431.1"/>
</dbReference>
<dbReference type="HOGENOM" id="CLU_1982362_0_0_1"/>
<reference evidence="1 2" key="1">
    <citation type="journal article" date="2012" name="BMC Genomics">
        <title>Comparative genomics of the white-rot fungi, Phanerochaete carnosa and P. chrysosporium, to elucidate the genetic basis of the distinct wood types they colonize.</title>
        <authorList>
            <person name="Suzuki H."/>
            <person name="MacDonald J."/>
            <person name="Syed K."/>
            <person name="Salamov A."/>
            <person name="Hori C."/>
            <person name="Aerts A."/>
            <person name="Henrissat B."/>
            <person name="Wiebenga A."/>
            <person name="vanKuyk P.A."/>
            <person name="Barry K."/>
            <person name="Lindquist E."/>
            <person name="LaButti K."/>
            <person name="Lapidus A."/>
            <person name="Lucas S."/>
            <person name="Coutinho P."/>
            <person name="Gong Y."/>
            <person name="Samejima M."/>
            <person name="Mahadevan R."/>
            <person name="Abou-Zaid M."/>
            <person name="de Vries R.P."/>
            <person name="Igarashi K."/>
            <person name="Yadav J.S."/>
            <person name="Grigoriev I.V."/>
            <person name="Master E.R."/>
        </authorList>
    </citation>
    <scope>NUCLEOTIDE SEQUENCE [LARGE SCALE GENOMIC DNA]</scope>
    <source>
        <strain evidence="1 2">HHB-10118-sp</strain>
    </source>
</reference>
<gene>
    <name evidence="1" type="ORF">PHACADRAFT_209682</name>
</gene>
<dbReference type="EMBL" id="JH930472">
    <property type="protein sequence ID" value="EKM56201.1"/>
    <property type="molecule type" value="Genomic_DNA"/>
</dbReference>
<sequence>MRCTVHVNGRKIAVALATLEEVDAQFTVAALRASCISKDASEGNAVGPENEAKQEEIVITAISVAGVLVDTTYRAVVDRAGFNAISLIDVQHGAVRPDARGNAPGRVREYRYQRQIETIGERMAKE</sequence>
<dbReference type="Proteomes" id="UP000008370">
    <property type="component" value="Unassembled WGS sequence"/>
</dbReference>
<proteinExistence type="predicted"/>
<evidence type="ECO:0000313" key="1">
    <source>
        <dbReference type="EMBL" id="EKM56201.1"/>
    </source>
</evidence>
<name>K5V138_PHACS</name>
<accession>K5V138</accession>
<dbReference type="InParanoid" id="K5V138"/>
<evidence type="ECO:0000313" key="2">
    <source>
        <dbReference type="Proteomes" id="UP000008370"/>
    </source>
</evidence>
<keyword evidence="2" id="KW-1185">Reference proteome</keyword>
<protein>
    <submittedName>
        <fullName evidence="1">Uncharacterized protein</fullName>
    </submittedName>
</protein>
<dbReference type="GeneID" id="18912877"/>